<dbReference type="EMBL" id="NTWE01000184">
    <property type="protein sequence ID" value="PEV89617.1"/>
    <property type="molecule type" value="Genomic_DNA"/>
</dbReference>
<evidence type="ECO:0000313" key="2">
    <source>
        <dbReference type="Proteomes" id="UP000220635"/>
    </source>
</evidence>
<name>A0A2A8PMU5_BACCE</name>
<feature type="non-terminal residue" evidence="1">
    <location>
        <position position="43"/>
    </location>
</feature>
<evidence type="ECO:0000313" key="1">
    <source>
        <dbReference type="EMBL" id="PEV89617.1"/>
    </source>
</evidence>
<gene>
    <name evidence="1" type="ORF">CN425_27800</name>
</gene>
<reference evidence="1 2" key="1">
    <citation type="submission" date="2017-09" db="EMBL/GenBank/DDBJ databases">
        <title>Large-scale bioinformatics analysis of Bacillus genomes uncovers conserved roles of natural products in bacterial physiology.</title>
        <authorList>
            <consortium name="Agbiome Team Llc"/>
            <person name="Bleich R.M."/>
            <person name="Grubbs K.J."/>
            <person name="Santa Maria K.C."/>
            <person name="Allen S.E."/>
            <person name="Farag S."/>
            <person name="Shank E.A."/>
            <person name="Bowers A."/>
        </authorList>
    </citation>
    <scope>NUCLEOTIDE SEQUENCE [LARGE SCALE GENOMIC DNA]</scope>
    <source>
        <strain evidence="1 2">AFS010695</strain>
    </source>
</reference>
<dbReference type="Proteomes" id="UP000220635">
    <property type="component" value="Unassembled WGS sequence"/>
</dbReference>
<comment type="caution">
    <text evidence="1">The sequence shown here is derived from an EMBL/GenBank/DDBJ whole genome shotgun (WGS) entry which is preliminary data.</text>
</comment>
<proteinExistence type="predicted"/>
<accession>A0A2A8PMU5</accession>
<sequence length="43" mass="5102">MYIKLDIPTEFTIKSLTDLSNFKNLMENLKMKINKSQLARELK</sequence>
<organism evidence="1 2">
    <name type="scientific">Bacillus cereus</name>
    <dbReference type="NCBI Taxonomy" id="1396"/>
    <lineage>
        <taxon>Bacteria</taxon>
        <taxon>Bacillati</taxon>
        <taxon>Bacillota</taxon>
        <taxon>Bacilli</taxon>
        <taxon>Bacillales</taxon>
        <taxon>Bacillaceae</taxon>
        <taxon>Bacillus</taxon>
        <taxon>Bacillus cereus group</taxon>
    </lineage>
</organism>
<protein>
    <submittedName>
        <fullName evidence="1">IS21 family transposase</fullName>
    </submittedName>
</protein>
<dbReference type="AlphaFoldDB" id="A0A2A8PMU5"/>